<dbReference type="Pfam" id="PF00128">
    <property type="entry name" value="Alpha-amylase"/>
    <property type="match status" value="1"/>
</dbReference>
<dbReference type="STRING" id="59505.FB03_01500"/>
<dbReference type="HOGENOM" id="CLU_005045_1_0_11"/>
<dbReference type="Gene3D" id="3.20.20.80">
    <property type="entry name" value="Glycosidases"/>
    <property type="match status" value="1"/>
</dbReference>
<dbReference type="AlphaFoldDB" id="S2VM31"/>
<dbReference type="InterPro" id="IPR017853">
    <property type="entry name" value="GH"/>
</dbReference>
<reference evidence="3 4" key="1">
    <citation type="submission" date="2013-05" db="EMBL/GenBank/DDBJ databases">
        <title>The Genome Sequence of Actinobaculum schaalii FB123-CNA2.</title>
        <authorList>
            <consortium name="The Broad Institute Genomics Platform"/>
            <person name="Earl A."/>
            <person name="Ward D."/>
            <person name="Feldgarden M."/>
            <person name="Gevers D."/>
            <person name="Saerens B."/>
            <person name="Vaneechoutte M."/>
            <person name="Walker B."/>
            <person name="Young S."/>
            <person name="Zeng Q."/>
            <person name="Gargeya S."/>
            <person name="Fitzgerald M."/>
            <person name="Haas B."/>
            <person name="Abouelleil A."/>
            <person name="Allen A.W."/>
            <person name="Alvarado L."/>
            <person name="Arachchi H.M."/>
            <person name="Berlin A.M."/>
            <person name="Chapman S.B."/>
            <person name="Gainer-Dewar J."/>
            <person name="Goldberg J."/>
            <person name="Griggs A."/>
            <person name="Gujja S."/>
            <person name="Hansen M."/>
            <person name="Howarth C."/>
            <person name="Imamovic A."/>
            <person name="Ireland A."/>
            <person name="Larimer J."/>
            <person name="McCowan C."/>
            <person name="Murphy C."/>
            <person name="Pearson M."/>
            <person name="Poon T.W."/>
            <person name="Priest M."/>
            <person name="Roberts A."/>
            <person name="Saif S."/>
            <person name="Shea T."/>
            <person name="Sisk P."/>
            <person name="Sykes S."/>
            <person name="Wortman J."/>
            <person name="Nusbaum C."/>
            <person name="Birren B."/>
        </authorList>
    </citation>
    <scope>NUCLEOTIDE SEQUENCE [LARGE SCALE GENOMIC DNA]</scope>
    <source>
        <strain evidence="3 4">FB123-CNA-2</strain>
    </source>
</reference>
<dbReference type="InterPro" id="IPR006047">
    <property type="entry name" value="GH13_cat_dom"/>
</dbReference>
<dbReference type="NCBIfam" id="TIGR02401">
    <property type="entry name" value="trehalose_TreY"/>
    <property type="match status" value="1"/>
</dbReference>
<comment type="caution">
    <text evidence="3">The sequence shown here is derived from an EMBL/GenBank/DDBJ whole genome shotgun (WGS) entry which is preliminary data.</text>
</comment>
<feature type="compositionally biased region" description="Gly residues" evidence="1">
    <location>
        <begin position="888"/>
        <end position="906"/>
    </location>
</feature>
<evidence type="ECO:0000313" key="3">
    <source>
        <dbReference type="EMBL" id="EPD27100.1"/>
    </source>
</evidence>
<feature type="domain" description="Glycosyl hydrolase family 13 catalytic" evidence="2">
    <location>
        <begin position="44"/>
        <end position="766"/>
    </location>
</feature>
<keyword evidence="4" id="KW-1185">Reference proteome</keyword>
<dbReference type="GO" id="GO:0047470">
    <property type="term" value="F:(1,4)-alpha-D-glucan 1-alpha-D-glucosylmutase activity"/>
    <property type="evidence" value="ECO:0007669"/>
    <property type="project" value="TreeGrafter"/>
</dbReference>
<organism evidence="3 4">
    <name type="scientific">Actinotignum schaalii FB123-CNA-2</name>
    <dbReference type="NCBI Taxonomy" id="883067"/>
    <lineage>
        <taxon>Bacteria</taxon>
        <taxon>Bacillati</taxon>
        <taxon>Actinomycetota</taxon>
        <taxon>Actinomycetes</taxon>
        <taxon>Actinomycetales</taxon>
        <taxon>Actinomycetaceae</taxon>
        <taxon>Actinotignum</taxon>
    </lineage>
</organism>
<accession>S2VM31</accession>
<dbReference type="SUPFAM" id="SSF51445">
    <property type="entry name" value="(Trans)glycosidases"/>
    <property type="match status" value="1"/>
</dbReference>
<dbReference type="CDD" id="cd11336">
    <property type="entry name" value="AmyAc_MTSase"/>
    <property type="match status" value="1"/>
</dbReference>
<gene>
    <name evidence="3" type="ORF">HMPREF9237_01037</name>
</gene>
<dbReference type="EMBL" id="AGWM01000010">
    <property type="protein sequence ID" value="EPD27100.1"/>
    <property type="molecule type" value="Genomic_DNA"/>
</dbReference>
<dbReference type="PANTHER" id="PTHR10357:SF216">
    <property type="entry name" value="MALTOOLIGOSYL TREHALOSE SYNTHASE-RELATED"/>
    <property type="match status" value="1"/>
</dbReference>
<dbReference type="InterPro" id="IPR012767">
    <property type="entry name" value="Trehalose_TreY"/>
</dbReference>
<evidence type="ECO:0000313" key="4">
    <source>
        <dbReference type="Proteomes" id="UP000014393"/>
    </source>
</evidence>
<proteinExistence type="predicted"/>
<sequence length="906" mass="100417">MMPWPVLRKLRRPCAKLESMTAITDTSSIPALRSHVPGAGQRQPVSTYRLQLGPHFTFADATALLPYLVQLGITDVYCSPILQAAPGSTHGYDVVDHTRISEPMGGRDGFEAFANAAHAAGLGIIVDVVPNHMAMPTPLYLNRAMWSLLRDGPESPYASWFDIDVESSDDGILIPVLGERVGTALAREAIALDHVVVPGYEDDGEVPVLRYYDHIFPVRKGTEFLPLAELLQRQYYRLAYWRVAEEELNYRRFFDVDTLAGIRVEDPEVFHASHALLLELFHAGFIDAFRIDHPDGLADPRQYMERLYEATGGTWIVAEKILEGNEKLPSDWKCAGCTGYEASWRIGALLTDPEGMRALTANFVHLSHTTQPYPVLEREAKSQIMHSSLQAEVERMARLMAEVCRDDLRLRDHSQRSLYDAVSALVICMDRYRAYVVPGEKAHASAETALLEAAERARGLLSEDRCETLDVVVDILLGREIGSATKRHDASRNEAIIRFQQVCGAVMAKGVEDTAFYRYTALTSATEVGSDPLRASLTPDELHTWTRQMMADWPVMMTTLTTHDTKRGEDTRAAIATLADYPTEWLELLERLRERHAASRPAELDGQIENLMWQTIMGTWTDNGPIEADRLIDYLRKAAREQKSWTTWTEPDEALETGLFAYARSVISTPESVAELTAWWEHTRPARRARILAAKVLALTLIGVPDTYQGEEITRNLLVDPDNRRPVNYRRLASMLEQLDSAGALPAQASVDEEKMWVTSRLLRLRRHRPDTFVSLRSGYEPLAATTGNIFAFTRTLDGEPDVIVVVSRLAHRQEVAGGWGDAHIVLPPGRWRSVLEEGEIEGPQLLVRDACANLPVAVYVRADACGSDGANAAGRAQASTESPTGAKAGGNAGGNAGCDAGGSTE</sequence>
<feature type="region of interest" description="Disordered" evidence="1">
    <location>
        <begin position="871"/>
        <end position="906"/>
    </location>
</feature>
<dbReference type="Gene3D" id="1.10.10.470">
    <property type="entry name" value="Maltooligosyl trehalose synthase, domain 4"/>
    <property type="match status" value="1"/>
</dbReference>
<evidence type="ECO:0000259" key="2">
    <source>
        <dbReference type="SMART" id="SM00642"/>
    </source>
</evidence>
<dbReference type="Gene3D" id="1.10.150.200">
    <property type="entry name" value="Maltooligosyl trehalose synthase, domain 3"/>
    <property type="match status" value="1"/>
</dbReference>
<dbReference type="GO" id="GO:0005992">
    <property type="term" value="P:trehalose biosynthetic process"/>
    <property type="evidence" value="ECO:0007669"/>
    <property type="project" value="TreeGrafter"/>
</dbReference>
<dbReference type="SMART" id="SM00642">
    <property type="entry name" value="Aamy"/>
    <property type="match status" value="1"/>
</dbReference>
<dbReference type="Proteomes" id="UP000014393">
    <property type="component" value="Unassembled WGS sequence"/>
</dbReference>
<dbReference type="InterPro" id="IPR013797">
    <property type="entry name" value="Maltooligo_trehalose_synth_4"/>
</dbReference>
<dbReference type="PATRIC" id="fig|883067.3.peg.1018"/>
<dbReference type="Gene3D" id="3.30.1590.10">
    <property type="entry name" value="Maltooligosyl trehalose synthase, domain 2"/>
    <property type="match status" value="1"/>
</dbReference>
<evidence type="ECO:0000256" key="1">
    <source>
        <dbReference type="SAM" id="MobiDB-lite"/>
    </source>
</evidence>
<dbReference type="GO" id="GO:0030980">
    <property type="term" value="P:alpha-glucan catabolic process"/>
    <property type="evidence" value="ECO:0007669"/>
    <property type="project" value="TreeGrafter"/>
</dbReference>
<name>S2VM31_9ACTO</name>
<dbReference type="eggNOG" id="COG3280">
    <property type="taxonomic scope" value="Bacteria"/>
</dbReference>
<protein>
    <submittedName>
        <fullName evidence="3">Malto-oligosyltrehalose synthase</fullName>
    </submittedName>
</protein>
<dbReference type="PANTHER" id="PTHR10357">
    <property type="entry name" value="ALPHA-AMYLASE FAMILY MEMBER"/>
    <property type="match status" value="1"/>
</dbReference>